<protein>
    <submittedName>
        <fullName evidence="1">Uncharacterized protein</fullName>
    </submittedName>
</protein>
<name>A0A1L7N172_9CAUD</name>
<evidence type="ECO:0000313" key="1">
    <source>
        <dbReference type="EMBL" id="BAW19034.1"/>
    </source>
</evidence>
<evidence type="ECO:0000313" key="2">
    <source>
        <dbReference type="Proteomes" id="UP000222831"/>
    </source>
</evidence>
<dbReference type="Proteomes" id="UP000222831">
    <property type="component" value="Segment"/>
</dbReference>
<keyword evidence="2" id="KW-1185">Reference proteome</keyword>
<dbReference type="KEGG" id="vg:40074455"/>
<proteinExistence type="predicted"/>
<accession>A0A1L7N172</accession>
<sequence length="282" mass="31074">MKALHLEEPTGMAALEALDSTAALEAFSLRAVANRAADIIPNLSHAFNEVLSSYKGDKYDLRPLSVNKVVLDKALDGANYLEVGKLNVFVPQGFIGNFKQYLGVLDQALNFTNSIQARMVEFNQLVSAMITDKNTRQSTKDLSTATSSMERQREAVREQLDGFQLGGSRSDRALLQNTFSSLNEIKECVFLAADLLSRANQVTLNEVEVMTRDAAELLKALGEQAMEGKVEGMSPEAYKNLSSATLTMARDVELHALLMYAVYQVKKSVEHTSDALIQALRY</sequence>
<dbReference type="EMBL" id="AP017924">
    <property type="protein sequence ID" value="BAW19034.1"/>
    <property type="molecule type" value="Genomic_DNA"/>
</dbReference>
<organism evidence="1 2">
    <name type="scientific">Ralstonia phage RP12</name>
    <dbReference type="NCBI Taxonomy" id="1923889"/>
    <lineage>
        <taxon>Viruses</taxon>
        <taxon>Duplodnaviria</taxon>
        <taxon>Heunggongvirae</taxon>
        <taxon>Uroviricota</taxon>
        <taxon>Caudoviricetes</taxon>
        <taxon>Chimalliviridae</taxon>
        <taxon>Ripduovirus</taxon>
        <taxon>Ripduovirus RP12</taxon>
    </lineage>
</organism>
<dbReference type="RefSeq" id="YP_009598753.1">
    <property type="nucleotide sequence ID" value="NC_041911.1"/>
</dbReference>
<reference evidence="1 2" key="1">
    <citation type="submission" date="2016-12" db="EMBL/GenBank/DDBJ databases">
        <title>Characterization of two jumbo phages RP12 and RP31 infecting the phytopathogen Ralstonia solanacearum.</title>
        <authorList>
            <person name="Kawasaki T."/>
            <person name="Yoshikawa G."/>
            <person name="Ogata H."/>
            <person name="Yamada T."/>
        </authorList>
    </citation>
    <scope>NUCLEOTIDE SEQUENCE [LARGE SCALE GENOMIC DNA]</scope>
    <source>
        <strain evidence="1 2">RP12</strain>
    </source>
</reference>
<dbReference type="GeneID" id="40074455"/>